<dbReference type="CDD" id="cd04186">
    <property type="entry name" value="GT_2_like_c"/>
    <property type="match status" value="1"/>
</dbReference>
<proteinExistence type="predicted"/>
<dbReference type="RefSeq" id="WP_090476732.1">
    <property type="nucleotide sequence ID" value="NZ_LT629710.1"/>
</dbReference>
<dbReference type="GO" id="GO:0016740">
    <property type="term" value="F:transferase activity"/>
    <property type="evidence" value="ECO:0007669"/>
    <property type="project" value="UniProtKB-KW"/>
</dbReference>
<keyword evidence="1" id="KW-0808">Transferase</keyword>
<dbReference type="PANTHER" id="PTHR43179:SF7">
    <property type="entry name" value="RHAMNOSYLTRANSFERASE WBBL"/>
    <property type="match status" value="1"/>
</dbReference>
<dbReference type="EMBL" id="LT629710">
    <property type="protein sequence ID" value="SDP04351.1"/>
    <property type="molecule type" value="Genomic_DNA"/>
</dbReference>
<reference evidence="1 2" key="1">
    <citation type="submission" date="2016-10" db="EMBL/GenBank/DDBJ databases">
        <authorList>
            <person name="de Groot N.N."/>
        </authorList>
    </citation>
    <scope>NUCLEOTIDE SEQUENCE [LARGE SCALE GENOMIC DNA]</scope>
    <source>
        <strain evidence="2">P4-7,KCTC 19426,CECT 7604</strain>
    </source>
</reference>
<dbReference type="Pfam" id="PF13641">
    <property type="entry name" value="Glyco_tranf_2_3"/>
    <property type="match status" value="1"/>
</dbReference>
<gene>
    <name evidence="1" type="ORF">SAMN04515671_2774</name>
</gene>
<dbReference type="OrthoDB" id="9771846at2"/>
<protein>
    <submittedName>
        <fullName evidence="1">N-acetylglucosaminyl-diphospho-decaprenol L-rhamnosyltransferase</fullName>
    </submittedName>
</protein>
<keyword evidence="2" id="KW-1185">Reference proteome</keyword>
<dbReference type="PANTHER" id="PTHR43179">
    <property type="entry name" value="RHAMNOSYLTRANSFERASE WBBL"/>
    <property type="match status" value="1"/>
</dbReference>
<dbReference type="Proteomes" id="UP000198741">
    <property type="component" value="Chromosome I"/>
</dbReference>
<organism evidence="1 2">
    <name type="scientific">Nakamurella panacisegetis</name>
    <dbReference type="NCBI Taxonomy" id="1090615"/>
    <lineage>
        <taxon>Bacteria</taxon>
        <taxon>Bacillati</taxon>
        <taxon>Actinomycetota</taxon>
        <taxon>Actinomycetes</taxon>
        <taxon>Nakamurellales</taxon>
        <taxon>Nakamurellaceae</taxon>
        <taxon>Nakamurella</taxon>
    </lineage>
</organism>
<sequence length="297" mass="31665">MTALLGIVVVTYSPGETLAAFLDSVPAAYAGPTDIVLADNGSTDGSVEQAAERPGVRLLRTGGNLGFGTGANRGAAVIDPKADFLLVVNPDVVLHPGSIDVLLEAAVRHPEAGALGPAIVTPDGTLYPSARRLPTIALGAGHAVLGWGWPKNPWTRAYRAENSGVHERVAGWLSGSCLLLRRSAFEQIDGFDEHYFMYFEDVDLGRRLSEAGWTSVYVPDAVVTHIGGHAAERAGSAMVVEHHRSAYRYLAARHPAWWQLPIRVGLRVALKARQVIAVRSGKVSAGARLDGRRLGDE</sequence>
<evidence type="ECO:0000313" key="1">
    <source>
        <dbReference type="EMBL" id="SDP04351.1"/>
    </source>
</evidence>
<accession>A0A1H0PH09</accession>
<dbReference type="STRING" id="1090615.SAMN04515671_2774"/>
<dbReference type="Gene3D" id="3.90.550.10">
    <property type="entry name" value="Spore Coat Polysaccharide Biosynthesis Protein SpsA, Chain A"/>
    <property type="match status" value="1"/>
</dbReference>
<evidence type="ECO:0000313" key="2">
    <source>
        <dbReference type="Proteomes" id="UP000198741"/>
    </source>
</evidence>
<dbReference type="AlphaFoldDB" id="A0A1H0PH09"/>
<dbReference type="SUPFAM" id="SSF53448">
    <property type="entry name" value="Nucleotide-diphospho-sugar transferases"/>
    <property type="match status" value="1"/>
</dbReference>
<dbReference type="InterPro" id="IPR029044">
    <property type="entry name" value="Nucleotide-diphossugar_trans"/>
</dbReference>
<name>A0A1H0PH09_9ACTN</name>